<evidence type="ECO:0000313" key="2">
    <source>
        <dbReference type="Proteomes" id="UP000231484"/>
    </source>
</evidence>
<proteinExistence type="predicted"/>
<accession>A0A2N9XSZ3</accession>
<organism evidence="1 2">
    <name type="scientific">Snodgrassella alvi</name>
    <dbReference type="NCBI Taxonomy" id="1196083"/>
    <lineage>
        <taxon>Bacteria</taxon>
        <taxon>Pseudomonadati</taxon>
        <taxon>Pseudomonadota</taxon>
        <taxon>Betaproteobacteria</taxon>
        <taxon>Neisseriales</taxon>
        <taxon>Neisseriaceae</taxon>
        <taxon>Snodgrassella</taxon>
    </lineage>
</organism>
<comment type="caution">
    <text evidence="1">The sequence shown here is derived from an EMBL/GenBank/DDBJ whole genome shotgun (WGS) entry which is preliminary data.</text>
</comment>
<dbReference type="AlphaFoldDB" id="A0A2N9XSZ3"/>
<dbReference type="EMBL" id="MEIQ01000026">
    <property type="protein sequence ID" value="PIT52003.1"/>
    <property type="molecule type" value="Genomic_DNA"/>
</dbReference>
<gene>
    <name evidence="1" type="ORF">BHC48_02635</name>
</gene>
<name>A0A2N9XSZ3_9NEIS</name>
<protein>
    <submittedName>
        <fullName evidence="1">Uncharacterized protein</fullName>
    </submittedName>
</protein>
<dbReference type="Proteomes" id="UP000231484">
    <property type="component" value="Unassembled WGS sequence"/>
</dbReference>
<evidence type="ECO:0000313" key="1">
    <source>
        <dbReference type="EMBL" id="PIT52003.1"/>
    </source>
</evidence>
<sequence>MQYSWRYLRLDYYCCRLRKTVVVLVALTIIRLDMNSTCLMQVVQIVYGRNCVRVIMAACSGVNVIAIVHGGDGVDCVHGSRTIDRTDLDIKSVKYE</sequence>
<reference evidence="1 2" key="1">
    <citation type="journal article" date="2017" name="MBio">
        <title>Type VI secretion-mediated competition in the bee gut microbiome.</title>
        <authorList>
            <person name="Steele M.I."/>
            <person name="Kwong W.K."/>
            <person name="Powell J.E."/>
            <person name="Whiteley M."/>
            <person name="Moran N.A."/>
        </authorList>
    </citation>
    <scope>NUCLEOTIDE SEQUENCE [LARGE SCALE GENOMIC DNA]</scope>
    <source>
        <strain evidence="1 2">Occ4-2</strain>
    </source>
</reference>